<dbReference type="KEGG" id="gtt:GUITHDRAFT_119433"/>
<dbReference type="GeneID" id="17291143"/>
<dbReference type="RefSeq" id="XP_005821406.1">
    <property type="nucleotide sequence ID" value="XM_005821349.1"/>
</dbReference>
<dbReference type="EMBL" id="JH993110">
    <property type="protein sequence ID" value="EKX34426.1"/>
    <property type="molecule type" value="Genomic_DNA"/>
</dbReference>
<gene>
    <name evidence="1" type="ORF">GUITHDRAFT_119433</name>
</gene>
<dbReference type="Proteomes" id="UP000011087">
    <property type="component" value="Unassembled WGS sequence"/>
</dbReference>
<dbReference type="EnsemblProtists" id="EKX34426">
    <property type="protein sequence ID" value="EKX34426"/>
    <property type="gene ID" value="GUITHDRAFT_119433"/>
</dbReference>
<dbReference type="AlphaFoldDB" id="L1IDT7"/>
<evidence type="ECO:0000313" key="1">
    <source>
        <dbReference type="EMBL" id="EKX34426.1"/>
    </source>
</evidence>
<dbReference type="HOGENOM" id="CLU_629223_0_0_1"/>
<reference evidence="2" key="3">
    <citation type="submission" date="2015-06" db="UniProtKB">
        <authorList>
            <consortium name="EnsemblProtists"/>
        </authorList>
    </citation>
    <scope>IDENTIFICATION</scope>
</reference>
<keyword evidence="3" id="KW-1185">Reference proteome</keyword>
<reference evidence="1 3" key="1">
    <citation type="journal article" date="2012" name="Nature">
        <title>Algal genomes reveal evolutionary mosaicism and the fate of nucleomorphs.</title>
        <authorList>
            <consortium name="DOE Joint Genome Institute"/>
            <person name="Curtis B.A."/>
            <person name="Tanifuji G."/>
            <person name="Burki F."/>
            <person name="Gruber A."/>
            <person name="Irimia M."/>
            <person name="Maruyama S."/>
            <person name="Arias M.C."/>
            <person name="Ball S.G."/>
            <person name="Gile G.H."/>
            <person name="Hirakawa Y."/>
            <person name="Hopkins J.F."/>
            <person name="Kuo A."/>
            <person name="Rensing S.A."/>
            <person name="Schmutz J."/>
            <person name="Symeonidi A."/>
            <person name="Elias M."/>
            <person name="Eveleigh R.J."/>
            <person name="Herman E.K."/>
            <person name="Klute M.J."/>
            <person name="Nakayama T."/>
            <person name="Obornik M."/>
            <person name="Reyes-Prieto A."/>
            <person name="Armbrust E.V."/>
            <person name="Aves S.J."/>
            <person name="Beiko R.G."/>
            <person name="Coutinho P."/>
            <person name="Dacks J.B."/>
            <person name="Durnford D.G."/>
            <person name="Fast N.M."/>
            <person name="Green B.R."/>
            <person name="Grisdale C.J."/>
            <person name="Hempel F."/>
            <person name="Henrissat B."/>
            <person name="Hoppner M.P."/>
            <person name="Ishida K."/>
            <person name="Kim E."/>
            <person name="Koreny L."/>
            <person name="Kroth P.G."/>
            <person name="Liu Y."/>
            <person name="Malik S.B."/>
            <person name="Maier U.G."/>
            <person name="McRose D."/>
            <person name="Mock T."/>
            <person name="Neilson J.A."/>
            <person name="Onodera N.T."/>
            <person name="Poole A.M."/>
            <person name="Pritham E.J."/>
            <person name="Richards T.A."/>
            <person name="Rocap G."/>
            <person name="Roy S.W."/>
            <person name="Sarai C."/>
            <person name="Schaack S."/>
            <person name="Shirato S."/>
            <person name="Slamovits C.H."/>
            <person name="Spencer D.F."/>
            <person name="Suzuki S."/>
            <person name="Worden A.Z."/>
            <person name="Zauner S."/>
            <person name="Barry K."/>
            <person name="Bell C."/>
            <person name="Bharti A.K."/>
            <person name="Crow J.A."/>
            <person name="Grimwood J."/>
            <person name="Kramer R."/>
            <person name="Lindquist E."/>
            <person name="Lucas S."/>
            <person name="Salamov A."/>
            <person name="McFadden G.I."/>
            <person name="Lane C.E."/>
            <person name="Keeling P.J."/>
            <person name="Gray M.W."/>
            <person name="Grigoriev I.V."/>
            <person name="Archibald J.M."/>
        </authorList>
    </citation>
    <scope>NUCLEOTIDE SEQUENCE</scope>
    <source>
        <strain evidence="1 3">CCMP2712</strain>
    </source>
</reference>
<name>L1IDT7_GUITC</name>
<sequence>MQVDVLEFSPSLGEKLKEKCGLKATRDSLVHNDPWMHEHLKPHDQDASLRSLKNIPLYDVLGRNVLKMNEEEFNACLDKAIKQSPALCWQIHTYSFLTLNRNWLREAKVCSLYGFLETLVAMLELLNQEGSLHKTHVWCILVSSLLKDGWNALQCNMSLRNIFTVTSFQTIRGQIPTLGMVTIHYSSKEHLCTSSVESVQTIRRGSLESKFIESHSIPLCSMSHLFENQEELESMVRAAFQDGEQSRELQDWFAPPRRRVFKASFDEFFYHTPLHVHEVFACLYLCSMINSRVHSSPRLVSFIEKAGKGWLAFKDPDFRGFFGGWQAPVKSEQDCSAYDVRSAQERETRSKSASMDPIFYDSVESYLHAVDFDAKVLPERLHEQFVAAALRFLRSRWGRESTLLEGYKYQVLSVMNIRYGNDRAVESYIAGYYINT</sequence>
<evidence type="ECO:0000313" key="3">
    <source>
        <dbReference type="Proteomes" id="UP000011087"/>
    </source>
</evidence>
<accession>L1IDT7</accession>
<dbReference type="PaxDb" id="55529-EKX34426"/>
<proteinExistence type="predicted"/>
<evidence type="ECO:0000313" key="2">
    <source>
        <dbReference type="EnsemblProtists" id="EKX34426"/>
    </source>
</evidence>
<reference evidence="3" key="2">
    <citation type="submission" date="2012-11" db="EMBL/GenBank/DDBJ databases">
        <authorList>
            <person name="Kuo A."/>
            <person name="Curtis B.A."/>
            <person name="Tanifuji G."/>
            <person name="Burki F."/>
            <person name="Gruber A."/>
            <person name="Irimia M."/>
            <person name="Maruyama S."/>
            <person name="Arias M.C."/>
            <person name="Ball S.G."/>
            <person name="Gile G.H."/>
            <person name="Hirakawa Y."/>
            <person name="Hopkins J.F."/>
            <person name="Rensing S.A."/>
            <person name="Schmutz J."/>
            <person name="Symeonidi A."/>
            <person name="Elias M."/>
            <person name="Eveleigh R.J."/>
            <person name="Herman E.K."/>
            <person name="Klute M.J."/>
            <person name="Nakayama T."/>
            <person name="Obornik M."/>
            <person name="Reyes-Prieto A."/>
            <person name="Armbrust E.V."/>
            <person name="Aves S.J."/>
            <person name="Beiko R.G."/>
            <person name="Coutinho P."/>
            <person name="Dacks J.B."/>
            <person name="Durnford D.G."/>
            <person name="Fast N.M."/>
            <person name="Green B.R."/>
            <person name="Grisdale C."/>
            <person name="Hempe F."/>
            <person name="Henrissat B."/>
            <person name="Hoppner M.P."/>
            <person name="Ishida K.-I."/>
            <person name="Kim E."/>
            <person name="Koreny L."/>
            <person name="Kroth P.G."/>
            <person name="Liu Y."/>
            <person name="Malik S.-B."/>
            <person name="Maier U.G."/>
            <person name="McRose D."/>
            <person name="Mock T."/>
            <person name="Neilson J.A."/>
            <person name="Onodera N.T."/>
            <person name="Poole A.M."/>
            <person name="Pritham E.J."/>
            <person name="Richards T.A."/>
            <person name="Rocap G."/>
            <person name="Roy S.W."/>
            <person name="Sarai C."/>
            <person name="Schaack S."/>
            <person name="Shirato S."/>
            <person name="Slamovits C.H."/>
            <person name="Spencer D.F."/>
            <person name="Suzuki S."/>
            <person name="Worden A.Z."/>
            <person name="Zauner S."/>
            <person name="Barry K."/>
            <person name="Bell C."/>
            <person name="Bharti A.K."/>
            <person name="Crow J.A."/>
            <person name="Grimwood J."/>
            <person name="Kramer R."/>
            <person name="Lindquist E."/>
            <person name="Lucas S."/>
            <person name="Salamov A."/>
            <person name="McFadden G.I."/>
            <person name="Lane C.E."/>
            <person name="Keeling P.J."/>
            <person name="Gray M.W."/>
            <person name="Grigoriev I.V."/>
            <person name="Archibald J.M."/>
        </authorList>
    </citation>
    <scope>NUCLEOTIDE SEQUENCE</scope>
    <source>
        <strain evidence="3">CCMP2712</strain>
    </source>
</reference>
<organism evidence="1">
    <name type="scientific">Guillardia theta (strain CCMP2712)</name>
    <name type="common">Cryptophyte</name>
    <dbReference type="NCBI Taxonomy" id="905079"/>
    <lineage>
        <taxon>Eukaryota</taxon>
        <taxon>Cryptophyceae</taxon>
        <taxon>Pyrenomonadales</taxon>
        <taxon>Geminigeraceae</taxon>
        <taxon>Guillardia</taxon>
    </lineage>
</organism>
<protein>
    <submittedName>
        <fullName evidence="1 2">Uncharacterized protein</fullName>
    </submittedName>
</protein>